<dbReference type="GO" id="GO:0005198">
    <property type="term" value="F:structural molecule activity"/>
    <property type="evidence" value="ECO:0007669"/>
    <property type="project" value="InterPro"/>
</dbReference>
<name>A0A9Q1CAB8_HOLLE</name>
<dbReference type="EMBL" id="JAIZAY010000005">
    <property type="protein sequence ID" value="KAJ8041681.1"/>
    <property type="molecule type" value="Genomic_DNA"/>
</dbReference>
<evidence type="ECO:0000256" key="7">
    <source>
        <dbReference type="ARBA" id="ARBA00022737"/>
    </source>
</evidence>
<dbReference type="SUPFAM" id="SSF50978">
    <property type="entry name" value="WD40 repeat-like"/>
    <property type="match status" value="1"/>
</dbReference>
<keyword evidence="4" id="KW-0813">Transport</keyword>
<keyword evidence="10" id="KW-0458">Lysosome</keyword>
<evidence type="ECO:0000256" key="10">
    <source>
        <dbReference type="ARBA" id="ARBA00023228"/>
    </source>
</evidence>
<keyword evidence="7" id="KW-0677">Repeat</keyword>
<evidence type="ECO:0000256" key="1">
    <source>
        <dbReference type="ARBA" id="ARBA00004259"/>
    </source>
</evidence>
<evidence type="ECO:0000256" key="12">
    <source>
        <dbReference type="ARBA" id="ARBA00023306"/>
    </source>
</evidence>
<comment type="similarity">
    <text evidence="3">Belongs to the WD repeat SEC13 family.</text>
</comment>
<dbReference type="Gene3D" id="2.130.10.10">
    <property type="entry name" value="YVTN repeat-like/Quinoprotein amine dehydrogenase"/>
    <property type="match status" value="1"/>
</dbReference>
<feature type="compositionally biased region" description="Polar residues" evidence="14">
    <location>
        <begin position="382"/>
        <end position="392"/>
    </location>
</feature>
<keyword evidence="9" id="KW-0653">Protein transport</keyword>
<dbReference type="InterPro" id="IPR037363">
    <property type="entry name" value="Sec13/Seh1_fam"/>
</dbReference>
<reference evidence="15" key="1">
    <citation type="submission" date="2021-10" db="EMBL/GenBank/DDBJ databases">
        <title>Tropical sea cucumber genome reveals ecological adaptation and Cuvierian tubules defense mechanism.</title>
        <authorList>
            <person name="Chen T."/>
        </authorList>
    </citation>
    <scope>NUCLEOTIDE SEQUENCE</scope>
    <source>
        <strain evidence="15">Nanhai2018</strain>
        <tissue evidence="15">Muscle</tissue>
    </source>
</reference>
<evidence type="ECO:0000313" key="15">
    <source>
        <dbReference type="EMBL" id="KAJ8041681.1"/>
    </source>
</evidence>
<dbReference type="PROSITE" id="PS00678">
    <property type="entry name" value="WD_REPEATS_1"/>
    <property type="match status" value="1"/>
</dbReference>
<dbReference type="Proteomes" id="UP001152320">
    <property type="component" value="Chromosome 5"/>
</dbReference>
<dbReference type="FunFam" id="2.130.10.10:FF:000063">
    <property type="entry name" value="SEH1 like nucleoporin"/>
    <property type="match status" value="1"/>
</dbReference>
<organism evidence="15 16">
    <name type="scientific">Holothuria leucospilota</name>
    <name type="common">Black long sea cucumber</name>
    <name type="synonym">Mertensiothuria leucospilota</name>
    <dbReference type="NCBI Taxonomy" id="206669"/>
    <lineage>
        <taxon>Eukaryota</taxon>
        <taxon>Metazoa</taxon>
        <taxon>Echinodermata</taxon>
        <taxon>Eleutherozoa</taxon>
        <taxon>Echinozoa</taxon>
        <taxon>Holothuroidea</taxon>
        <taxon>Aspidochirotacea</taxon>
        <taxon>Aspidochirotida</taxon>
        <taxon>Holothuriidae</taxon>
        <taxon>Holothuria</taxon>
    </lineage>
</organism>
<dbReference type="AlphaFoldDB" id="A0A9Q1CAB8"/>
<evidence type="ECO:0000256" key="13">
    <source>
        <dbReference type="PROSITE-ProRule" id="PRU00221"/>
    </source>
</evidence>
<evidence type="ECO:0000256" key="8">
    <source>
        <dbReference type="ARBA" id="ARBA00022776"/>
    </source>
</evidence>
<evidence type="ECO:0000256" key="14">
    <source>
        <dbReference type="SAM" id="MobiDB-lite"/>
    </source>
</evidence>
<dbReference type="PROSITE" id="PS50294">
    <property type="entry name" value="WD_REPEATS_REGION"/>
    <property type="match status" value="2"/>
</dbReference>
<dbReference type="GO" id="GO:0051301">
    <property type="term" value="P:cell division"/>
    <property type="evidence" value="ECO:0007669"/>
    <property type="project" value="UniProtKB-KW"/>
</dbReference>
<dbReference type="GO" id="GO:0005764">
    <property type="term" value="C:lysosome"/>
    <property type="evidence" value="ECO:0007669"/>
    <property type="project" value="UniProtKB-SubCell"/>
</dbReference>
<dbReference type="InterPro" id="IPR015943">
    <property type="entry name" value="WD40/YVTN_repeat-like_dom_sf"/>
</dbReference>
<proteinExistence type="inferred from homology"/>
<sequence>MYVARSISADHKDLIHDVAFDFYGRRMATCSSDHSVQVWDINDKGEWHCTASWKTHSGSVWRVTWAHPEFGQVLASCSYDRMAAIWEEVVSYMVPNNHLMIILQTKRATLVDSRTSVTDVKFSPRFLGLKLATCSADGNVRIYEAPDLTDLTTWEIQDQIMTKMSCSCLSWNPSRLNPATIAVGSDDANPSAGGKVQIYEHKVNERKWVRSNMLMSITEAVHDIAYAPNLGRSYDVLAIATKDVVIMRFDKKDPSMIGSATSTRNTPVQLDHQGAQVWQISWNITGTILAASSDDGVVRLWKANYLDKWKCIQVLKGDGSSVSTMLVQPKDPPATNKGSSLPETSVDAGFMSSSPKFSSFFSSTSAWLGSSPLSRQGRHNSVPVTPATSHVTSGFHIPLK</sequence>
<keyword evidence="12" id="KW-0131">Cell cycle</keyword>
<feature type="repeat" description="WD" evidence="13">
    <location>
        <begin position="270"/>
        <end position="302"/>
    </location>
</feature>
<keyword evidence="6" id="KW-0132">Cell division</keyword>
<feature type="repeat" description="WD" evidence="13">
    <location>
        <begin position="8"/>
        <end position="42"/>
    </location>
</feature>
<dbReference type="PANTHER" id="PTHR11024">
    <property type="entry name" value="NUCLEAR PORE COMPLEX PROTEIN SEC13 / SEH1 FAMILY MEMBER"/>
    <property type="match status" value="1"/>
</dbReference>
<dbReference type="GO" id="GO:0034198">
    <property type="term" value="P:cellular response to amino acid starvation"/>
    <property type="evidence" value="ECO:0007669"/>
    <property type="project" value="TreeGrafter"/>
</dbReference>
<keyword evidence="5 13" id="KW-0853">WD repeat</keyword>
<keyword evidence="16" id="KW-1185">Reference proteome</keyword>
<evidence type="ECO:0000256" key="11">
    <source>
        <dbReference type="ARBA" id="ARBA00023242"/>
    </source>
</evidence>
<comment type="caution">
    <text evidence="15">The sequence shown here is derived from an EMBL/GenBank/DDBJ whole genome shotgun (WGS) entry which is preliminary data.</text>
</comment>
<evidence type="ECO:0000256" key="3">
    <source>
        <dbReference type="ARBA" id="ARBA00010102"/>
    </source>
</evidence>
<gene>
    <name evidence="15" type="ORF">HOLleu_12570</name>
</gene>
<comment type="subcellular location">
    <subcellularLocation>
        <location evidence="2">Lysosome</location>
    </subcellularLocation>
    <subcellularLocation>
        <location evidence="1">Nucleus envelope</location>
    </subcellularLocation>
</comment>
<evidence type="ECO:0000256" key="4">
    <source>
        <dbReference type="ARBA" id="ARBA00022448"/>
    </source>
</evidence>
<evidence type="ECO:0000256" key="6">
    <source>
        <dbReference type="ARBA" id="ARBA00022618"/>
    </source>
</evidence>
<evidence type="ECO:0000256" key="5">
    <source>
        <dbReference type="ARBA" id="ARBA00022574"/>
    </source>
</evidence>
<dbReference type="GO" id="GO:0015031">
    <property type="term" value="P:protein transport"/>
    <property type="evidence" value="ECO:0007669"/>
    <property type="project" value="UniProtKB-KW"/>
</dbReference>
<keyword evidence="11" id="KW-0539">Nucleus</keyword>
<feature type="region of interest" description="Disordered" evidence="14">
    <location>
        <begin position="378"/>
        <end position="400"/>
    </location>
</feature>
<dbReference type="GO" id="GO:0035859">
    <property type="term" value="C:Seh1-associated complex"/>
    <property type="evidence" value="ECO:0007669"/>
    <property type="project" value="TreeGrafter"/>
</dbReference>
<dbReference type="SMART" id="SM00320">
    <property type="entry name" value="WD40"/>
    <property type="match status" value="5"/>
</dbReference>
<dbReference type="InterPro" id="IPR019775">
    <property type="entry name" value="WD40_repeat_CS"/>
</dbReference>
<dbReference type="GO" id="GO:1904263">
    <property type="term" value="P:positive regulation of TORC1 signaling"/>
    <property type="evidence" value="ECO:0007669"/>
    <property type="project" value="TreeGrafter"/>
</dbReference>
<dbReference type="GO" id="GO:0031080">
    <property type="term" value="C:nuclear pore outer ring"/>
    <property type="evidence" value="ECO:0007669"/>
    <property type="project" value="TreeGrafter"/>
</dbReference>
<dbReference type="Pfam" id="PF00400">
    <property type="entry name" value="WD40"/>
    <property type="match status" value="4"/>
</dbReference>
<dbReference type="OrthoDB" id="364224at2759"/>
<keyword evidence="8" id="KW-0498">Mitosis</keyword>
<accession>A0A9Q1CAB8</accession>
<evidence type="ECO:0000313" key="16">
    <source>
        <dbReference type="Proteomes" id="UP001152320"/>
    </source>
</evidence>
<dbReference type="InterPro" id="IPR036322">
    <property type="entry name" value="WD40_repeat_dom_sf"/>
</dbReference>
<dbReference type="InterPro" id="IPR001680">
    <property type="entry name" value="WD40_rpt"/>
</dbReference>
<evidence type="ECO:0000256" key="9">
    <source>
        <dbReference type="ARBA" id="ARBA00022927"/>
    </source>
</evidence>
<dbReference type="PROSITE" id="PS50082">
    <property type="entry name" value="WD_REPEATS_2"/>
    <property type="match status" value="2"/>
</dbReference>
<dbReference type="PANTHER" id="PTHR11024:SF3">
    <property type="entry name" value="NUCLEOPORIN SEH1"/>
    <property type="match status" value="1"/>
</dbReference>
<protein>
    <submittedName>
        <fullName evidence="15">Nucleoporin SEH1</fullName>
    </submittedName>
</protein>
<evidence type="ECO:0000256" key="2">
    <source>
        <dbReference type="ARBA" id="ARBA00004371"/>
    </source>
</evidence>